<dbReference type="Pfam" id="PF13376">
    <property type="entry name" value="OmdA"/>
    <property type="match status" value="1"/>
</dbReference>
<dbReference type="AlphaFoldDB" id="A0A4R3IER8"/>
<evidence type="ECO:0000313" key="2">
    <source>
        <dbReference type="EMBL" id="TCS43291.1"/>
    </source>
</evidence>
<feature type="domain" description="YdhG-like" evidence="1">
    <location>
        <begin position="46"/>
        <end position="140"/>
    </location>
</feature>
<dbReference type="Pfam" id="PF08818">
    <property type="entry name" value="DUF1801"/>
    <property type="match status" value="1"/>
</dbReference>
<protein>
    <submittedName>
        <fullName evidence="2">Uncharacterized protein YdeI (YjbR/CyaY-like superfamily)</fullName>
    </submittedName>
</protein>
<dbReference type="InterPro" id="IPR016786">
    <property type="entry name" value="YdeI_bac"/>
</dbReference>
<dbReference type="Proteomes" id="UP000295793">
    <property type="component" value="Unassembled WGS sequence"/>
</dbReference>
<dbReference type="InterPro" id="IPR014922">
    <property type="entry name" value="YdhG-like"/>
</dbReference>
<keyword evidence="3" id="KW-1185">Reference proteome</keyword>
<evidence type="ECO:0000313" key="3">
    <source>
        <dbReference type="Proteomes" id="UP000295793"/>
    </source>
</evidence>
<gene>
    <name evidence="2" type="ORF">BCF53_102317</name>
</gene>
<accession>A0A4R3IER8</accession>
<sequence>MGQTELHRLNRTHAMITDIQDYFTKGCGRCDRFNTDDCSTRQWLPGLRQLRALCIKAGLTETLKWAHPCYMHAGRNIVIIGAFRSDFRLSFFNAALMKDPENMLQKKGPNTQHADMIRFTENTQVEQMHGILVEYLKEAMRYAEAGLKPEKTIGSIELPEELTDALDADPELAEAFHRLTPGRQKSYAINLNAAKKPETRIARIEKFRPKIRAGKGALER</sequence>
<reference evidence="2 3" key="1">
    <citation type="submission" date="2019-03" db="EMBL/GenBank/DDBJ databases">
        <title>Genomic Encyclopedia of Archaeal and Bacterial Type Strains, Phase II (KMG-II): from individual species to whole genera.</title>
        <authorList>
            <person name="Goeker M."/>
        </authorList>
    </citation>
    <scope>NUCLEOTIDE SEQUENCE [LARGE SCALE GENOMIC DNA]</scope>
    <source>
        <strain evidence="2 3">DSM 15388</strain>
    </source>
</reference>
<name>A0A4R3IER8_9GAMM</name>
<proteinExistence type="predicted"/>
<dbReference type="PIRSF" id="PIRSF021308">
    <property type="entry name" value="UCP021308"/>
    <property type="match status" value="1"/>
</dbReference>
<evidence type="ECO:0000259" key="1">
    <source>
        <dbReference type="Pfam" id="PF08818"/>
    </source>
</evidence>
<dbReference type="EMBL" id="SLZR01000002">
    <property type="protein sequence ID" value="TCS43291.1"/>
    <property type="molecule type" value="Genomic_DNA"/>
</dbReference>
<dbReference type="Gene3D" id="3.90.1150.200">
    <property type="match status" value="1"/>
</dbReference>
<organism evidence="2 3">
    <name type="scientific">Reinekea marinisedimentorum</name>
    <dbReference type="NCBI Taxonomy" id="230495"/>
    <lineage>
        <taxon>Bacteria</taxon>
        <taxon>Pseudomonadati</taxon>
        <taxon>Pseudomonadota</taxon>
        <taxon>Gammaproteobacteria</taxon>
        <taxon>Oceanospirillales</taxon>
        <taxon>Saccharospirillaceae</taxon>
        <taxon>Reinekea</taxon>
    </lineage>
</organism>
<dbReference type="SUPFAM" id="SSF159888">
    <property type="entry name" value="YdhG-like"/>
    <property type="match status" value="1"/>
</dbReference>
<comment type="caution">
    <text evidence="2">The sequence shown here is derived from an EMBL/GenBank/DDBJ whole genome shotgun (WGS) entry which is preliminary data.</text>
</comment>